<feature type="domain" description="PAS" evidence="2">
    <location>
        <begin position="342"/>
        <end position="412"/>
    </location>
</feature>
<dbReference type="InterPro" id="IPR000014">
    <property type="entry name" value="PAS"/>
</dbReference>
<dbReference type="Proteomes" id="UP001530400">
    <property type="component" value="Unassembled WGS sequence"/>
</dbReference>
<dbReference type="Gene3D" id="3.30.450.20">
    <property type="entry name" value="PAS domain"/>
    <property type="match status" value="1"/>
</dbReference>
<feature type="region of interest" description="Disordered" evidence="1">
    <location>
        <begin position="123"/>
        <end position="151"/>
    </location>
</feature>
<sequence length="617" mass="68559">MSSDDTSTTELIKFILAQQQQMQQQQPSQGRDWQAAIATAHETFPEPQMLPVDSPQLASNILRLDHLVGLLESSSSCAPNASRARTAAKAQANYNLLQSYLGNTQAQSPSAFQTNGTIAAAAAGEAQNRRSNDAPLPQYQAQQNQPARQQSHQELVLRAHEALNNKSQNMNAQQLEENLLTSINLLKEIDPNMVYVAAMIALCIPSSGTRVEEQSNAAQQFQQALLMTQQTQASTLTNHVTLPQKEQVEQFVPPQASSPIEYVTTPDEETVHEWSLEQLEKHVEQLERASQSIPRHVSIALHNTRRKVEKRKAKRMANHEWSTLSKAKEKQLFAEMMNDNESLRKKIMILASLPDLVIEIDVQGTIKSCSSQVENVLLHTSTDLLGSNIQDLVVPDSQCTMQKLIQDLAPSIERLAVNNNISDPSSDANKHVSETTSLDDSPDDLESASFSGSIVNGEGREKRPRLVPVYKVCFVRDDLTTVWCELTTSCSVMSFQEDKSQRKKAKEAIAKLQGSKADDEMILEDDDEDEDQLLILICIRPTYLGNPVQEDLRFVPRVGALIENEDTSLTDEKSRSISASSSGNNLSVMATREQKKRKIDEHNEVDTSSSLSSKKHV</sequence>
<reference evidence="3 4" key="1">
    <citation type="submission" date="2024-10" db="EMBL/GenBank/DDBJ databases">
        <title>Updated reference genomes for cyclostephanoid diatoms.</title>
        <authorList>
            <person name="Roberts W.R."/>
            <person name="Alverson A.J."/>
        </authorList>
    </citation>
    <scope>NUCLEOTIDE SEQUENCE [LARGE SCALE GENOMIC DNA]</scope>
    <source>
        <strain evidence="3 4">AJA010-31</strain>
    </source>
</reference>
<feature type="region of interest" description="Disordered" evidence="1">
    <location>
        <begin position="569"/>
        <end position="617"/>
    </location>
</feature>
<organism evidence="3 4">
    <name type="scientific">Cyclotella atomus</name>
    <dbReference type="NCBI Taxonomy" id="382360"/>
    <lineage>
        <taxon>Eukaryota</taxon>
        <taxon>Sar</taxon>
        <taxon>Stramenopiles</taxon>
        <taxon>Ochrophyta</taxon>
        <taxon>Bacillariophyta</taxon>
        <taxon>Coscinodiscophyceae</taxon>
        <taxon>Thalassiosirophycidae</taxon>
        <taxon>Stephanodiscales</taxon>
        <taxon>Stephanodiscaceae</taxon>
        <taxon>Cyclotella</taxon>
    </lineage>
</organism>
<dbReference type="SMART" id="SM00091">
    <property type="entry name" value="PAS"/>
    <property type="match status" value="1"/>
</dbReference>
<feature type="compositionally biased region" description="Low complexity" evidence="1">
    <location>
        <begin position="134"/>
        <end position="151"/>
    </location>
</feature>
<proteinExistence type="predicted"/>
<dbReference type="PROSITE" id="PS50112">
    <property type="entry name" value="PAS"/>
    <property type="match status" value="1"/>
</dbReference>
<dbReference type="EMBL" id="JALLPJ020000192">
    <property type="protein sequence ID" value="KAL3799228.1"/>
    <property type="molecule type" value="Genomic_DNA"/>
</dbReference>
<feature type="compositionally biased region" description="Low complexity" evidence="1">
    <location>
        <begin position="576"/>
        <end position="587"/>
    </location>
</feature>
<feature type="compositionally biased region" description="Polar residues" evidence="1">
    <location>
        <begin position="606"/>
        <end position="617"/>
    </location>
</feature>
<feature type="region of interest" description="Disordered" evidence="1">
    <location>
        <begin position="419"/>
        <end position="456"/>
    </location>
</feature>
<dbReference type="InterPro" id="IPR035965">
    <property type="entry name" value="PAS-like_dom_sf"/>
</dbReference>
<evidence type="ECO:0000256" key="1">
    <source>
        <dbReference type="SAM" id="MobiDB-lite"/>
    </source>
</evidence>
<dbReference type="SUPFAM" id="SSF55785">
    <property type="entry name" value="PYP-like sensor domain (PAS domain)"/>
    <property type="match status" value="1"/>
</dbReference>
<comment type="caution">
    <text evidence="3">The sequence shown here is derived from an EMBL/GenBank/DDBJ whole genome shotgun (WGS) entry which is preliminary data.</text>
</comment>
<protein>
    <recommendedName>
        <fullName evidence="2">PAS domain-containing protein</fullName>
    </recommendedName>
</protein>
<name>A0ABD3QH63_9STRA</name>
<evidence type="ECO:0000259" key="2">
    <source>
        <dbReference type="PROSITE" id="PS50112"/>
    </source>
</evidence>
<keyword evidence="4" id="KW-1185">Reference proteome</keyword>
<evidence type="ECO:0000313" key="3">
    <source>
        <dbReference type="EMBL" id="KAL3799228.1"/>
    </source>
</evidence>
<evidence type="ECO:0000313" key="4">
    <source>
        <dbReference type="Proteomes" id="UP001530400"/>
    </source>
</evidence>
<dbReference type="AlphaFoldDB" id="A0ABD3QH63"/>
<accession>A0ABD3QH63</accession>
<dbReference type="CDD" id="cd00130">
    <property type="entry name" value="PAS"/>
    <property type="match status" value="1"/>
</dbReference>
<gene>
    <name evidence="3" type="ORF">ACHAWO_000460</name>
</gene>